<dbReference type="PANTHER" id="PTHR11266">
    <property type="entry name" value="PEROXISOMAL MEMBRANE PROTEIN 2, PXMP2 MPV17"/>
    <property type="match status" value="1"/>
</dbReference>
<gene>
    <name evidence="7" type="ORF">GIB67_010463</name>
</gene>
<reference evidence="7 8" key="1">
    <citation type="journal article" date="2020" name="IScience">
        <title>Genome Sequencing of the Endangered Kingdonia uniflora (Circaeasteraceae, Ranunculales) Reveals Potential Mechanisms of Evolutionary Specialization.</title>
        <authorList>
            <person name="Sun Y."/>
            <person name="Deng T."/>
            <person name="Zhang A."/>
            <person name="Moore M.J."/>
            <person name="Landis J.B."/>
            <person name="Lin N."/>
            <person name="Zhang H."/>
            <person name="Zhang X."/>
            <person name="Huang J."/>
            <person name="Zhang X."/>
            <person name="Sun H."/>
            <person name="Wang H."/>
        </authorList>
    </citation>
    <scope>NUCLEOTIDE SEQUENCE [LARGE SCALE GENOMIC DNA]</scope>
    <source>
        <strain evidence="7">TB1705</strain>
        <tissue evidence="7">Leaf</tissue>
    </source>
</reference>
<feature type="transmembrane region" description="Helical" evidence="6">
    <location>
        <begin position="208"/>
        <end position="229"/>
    </location>
</feature>
<evidence type="ECO:0000256" key="5">
    <source>
        <dbReference type="ARBA" id="ARBA00023136"/>
    </source>
</evidence>
<keyword evidence="8" id="KW-1185">Reference proteome</keyword>
<comment type="caution">
    <text evidence="7">The sequence shown here is derived from an EMBL/GenBank/DDBJ whole genome shotgun (WGS) entry which is preliminary data.</text>
</comment>
<protein>
    <submittedName>
        <fullName evidence="7">Uncharacterized protein</fullName>
    </submittedName>
</protein>
<dbReference type="OrthoDB" id="430207at2759"/>
<evidence type="ECO:0000256" key="1">
    <source>
        <dbReference type="ARBA" id="ARBA00004141"/>
    </source>
</evidence>
<evidence type="ECO:0000256" key="4">
    <source>
        <dbReference type="ARBA" id="ARBA00022989"/>
    </source>
</evidence>
<comment type="subcellular location">
    <subcellularLocation>
        <location evidence="1">Membrane</location>
        <topology evidence="1">Multi-pass membrane protein</topology>
    </subcellularLocation>
</comment>
<comment type="similarity">
    <text evidence="2 6">Belongs to the peroxisomal membrane protein PXMP2/4 family.</text>
</comment>
<dbReference type="Proteomes" id="UP000541444">
    <property type="component" value="Unassembled WGS sequence"/>
</dbReference>
<sequence length="331" mass="35500">MVSNPSTTVILKPLSLSNLISLSSKSKIPFCNPQVRRVSTISPICRSSSSSNSHIPTFIFGSKLSFKDLGRREIGFKQMGFDWFRVSAVSDGGVGGNGGGFGGNGGGNSGGGSGDGDEKRWPLLSWYLAALEKYPVLTKALTTALLNCIGDLICQLLIDKVSTVDLKRTLLFTFLGFVLVGPTLHFWYLNLSKMVTIPGATGVVLRLLLDQFLFSPIFIGVFLSSLVTLEGRPSQVVPKLQQARVVFCRSCQLATLDTISVSQLPICTTAIPGSCCKCCRSRMECDSLIQSSQRGCRQIAGCEGYDANYVDEAEATAAAQSLKDAKKLGLS</sequence>
<dbReference type="InterPro" id="IPR007248">
    <property type="entry name" value="Mpv17_PMP22"/>
</dbReference>
<keyword evidence="4 6" id="KW-1133">Transmembrane helix</keyword>
<name>A0A7J7MAI8_9MAGN</name>
<dbReference type="GO" id="GO:0005737">
    <property type="term" value="C:cytoplasm"/>
    <property type="evidence" value="ECO:0007669"/>
    <property type="project" value="TreeGrafter"/>
</dbReference>
<evidence type="ECO:0000313" key="7">
    <source>
        <dbReference type="EMBL" id="KAF6151889.1"/>
    </source>
</evidence>
<evidence type="ECO:0000256" key="3">
    <source>
        <dbReference type="ARBA" id="ARBA00022692"/>
    </source>
</evidence>
<feature type="transmembrane region" description="Helical" evidence="6">
    <location>
        <begin position="170"/>
        <end position="188"/>
    </location>
</feature>
<organism evidence="7 8">
    <name type="scientific">Kingdonia uniflora</name>
    <dbReference type="NCBI Taxonomy" id="39325"/>
    <lineage>
        <taxon>Eukaryota</taxon>
        <taxon>Viridiplantae</taxon>
        <taxon>Streptophyta</taxon>
        <taxon>Embryophyta</taxon>
        <taxon>Tracheophyta</taxon>
        <taxon>Spermatophyta</taxon>
        <taxon>Magnoliopsida</taxon>
        <taxon>Ranunculales</taxon>
        <taxon>Circaeasteraceae</taxon>
        <taxon>Kingdonia</taxon>
    </lineage>
</organism>
<accession>A0A7J7MAI8</accession>
<keyword evidence="3 6" id="KW-0812">Transmembrane</keyword>
<dbReference type="EMBL" id="JACGCM010001659">
    <property type="protein sequence ID" value="KAF6151889.1"/>
    <property type="molecule type" value="Genomic_DNA"/>
</dbReference>
<keyword evidence="5 6" id="KW-0472">Membrane</keyword>
<proteinExistence type="inferred from homology"/>
<dbReference type="PANTHER" id="PTHR11266:SF80">
    <property type="entry name" value="PEROXISOMAL MEMBRANE PROTEIN 2"/>
    <property type="match status" value="1"/>
</dbReference>
<dbReference type="AlphaFoldDB" id="A0A7J7MAI8"/>
<evidence type="ECO:0000313" key="8">
    <source>
        <dbReference type="Proteomes" id="UP000541444"/>
    </source>
</evidence>
<evidence type="ECO:0000256" key="2">
    <source>
        <dbReference type="ARBA" id="ARBA00006824"/>
    </source>
</evidence>
<dbReference type="GO" id="GO:0016020">
    <property type="term" value="C:membrane"/>
    <property type="evidence" value="ECO:0007669"/>
    <property type="project" value="UniProtKB-SubCell"/>
</dbReference>
<evidence type="ECO:0000256" key="6">
    <source>
        <dbReference type="RuleBase" id="RU363053"/>
    </source>
</evidence>